<dbReference type="Proteomes" id="UP000654075">
    <property type="component" value="Unassembled WGS sequence"/>
</dbReference>
<gene>
    <name evidence="1" type="ORF">PGLA1383_LOCUS10908</name>
</gene>
<protein>
    <submittedName>
        <fullName evidence="1">Uncharacterized protein</fullName>
    </submittedName>
</protein>
<evidence type="ECO:0000313" key="1">
    <source>
        <dbReference type="EMBL" id="CAE8592253.1"/>
    </source>
</evidence>
<reference evidence="1" key="1">
    <citation type="submission" date="2021-02" db="EMBL/GenBank/DDBJ databases">
        <authorList>
            <person name="Dougan E. K."/>
            <person name="Rhodes N."/>
            <person name="Thang M."/>
            <person name="Chan C."/>
        </authorList>
    </citation>
    <scope>NUCLEOTIDE SEQUENCE</scope>
</reference>
<dbReference type="AlphaFoldDB" id="A0A813E2R5"/>
<accession>A0A813E2R5</accession>
<dbReference type="OrthoDB" id="418623at2759"/>
<name>A0A813E2R5_POLGL</name>
<organism evidence="1 2">
    <name type="scientific">Polarella glacialis</name>
    <name type="common">Dinoflagellate</name>
    <dbReference type="NCBI Taxonomy" id="89957"/>
    <lineage>
        <taxon>Eukaryota</taxon>
        <taxon>Sar</taxon>
        <taxon>Alveolata</taxon>
        <taxon>Dinophyceae</taxon>
        <taxon>Suessiales</taxon>
        <taxon>Suessiaceae</taxon>
        <taxon>Polarella</taxon>
    </lineage>
</organism>
<keyword evidence="2" id="KW-1185">Reference proteome</keyword>
<comment type="caution">
    <text evidence="1">The sequence shown here is derived from an EMBL/GenBank/DDBJ whole genome shotgun (WGS) entry which is preliminary data.</text>
</comment>
<proteinExistence type="predicted"/>
<evidence type="ECO:0000313" key="2">
    <source>
        <dbReference type="Proteomes" id="UP000654075"/>
    </source>
</evidence>
<dbReference type="EMBL" id="CAJNNV010005565">
    <property type="protein sequence ID" value="CAE8592253.1"/>
    <property type="molecule type" value="Genomic_DNA"/>
</dbReference>
<sequence>MPRWVYDVNAADIEDEAAPAPEDDSGRSFDSFWAATMIQGSRMSSTTVCISGTNVWHKGNLFATVKVLNPDTCVLITSSEDAKGYLSPDRSKIEWDDGDCWQRETRLRPQIPDEAPTRVQPDGALEQNEASLAVRPAPGAGDVADSALGALLRRDAKALHDLFLDGSTADLEVDPTQVWKQMRWDPKWTGEPPQTPLVVAAILLQWPEGVEVCVRKGANVNGTYSGPFRHADGSVAREAAGAPILRVALTAQGPSQCTICQHVLTGKVRGRTFQTVRRKAKAHMDFVTAGFFDNFQGPFLET</sequence>